<organism evidence="6 7">
    <name type="scientific">Leekyejoonella antrihumi</name>
    <dbReference type="NCBI Taxonomy" id="1660198"/>
    <lineage>
        <taxon>Bacteria</taxon>
        <taxon>Bacillati</taxon>
        <taxon>Actinomycetota</taxon>
        <taxon>Actinomycetes</taxon>
        <taxon>Micrococcales</taxon>
        <taxon>Dermacoccaceae</taxon>
        <taxon>Leekyejoonella</taxon>
    </lineage>
</organism>
<dbReference type="InterPro" id="IPR036754">
    <property type="entry name" value="YbaK/aa-tRNA-synt-asso_dom_sf"/>
</dbReference>
<dbReference type="AlphaFoldDB" id="A0A563E2V5"/>
<keyword evidence="2 4" id="KW-0648">Protein biosynthesis</keyword>
<dbReference type="Pfam" id="PF04073">
    <property type="entry name" value="tRNA_edit"/>
    <property type="match status" value="1"/>
</dbReference>
<dbReference type="GO" id="GO:0002161">
    <property type="term" value="F:aminoacyl-tRNA deacylase activity"/>
    <property type="evidence" value="ECO:0007669"/>
    <property type="project" value="InterPro"/>
</dbReference>
<dbReference type="OrthoDB" id="9809296at2"/>
<dbReference type="Gene3D" id="3.90.960.10">
    <property type="entry name" value="YbaK/aminoacyl-tRNA synthetase-associated domain"/>
    <property type="match status" value="1"/>
</dbReference>
<evidence type="ECO:0000256" key="4">
    <source>
        <dbReference type="PIRNR" id="PIRNR006181"/>
    </source>
</evidence>
<dbReference type="Proteomes" id="UP000320244">
    <property type="component" value="Unassembled WGS sequence"/>
</dbReference>
<dbReference type="GO" id="GO:0016829">
    <property type="term" value="F:lyase activity"/>
    <property type="evidence" value="ECO:0007669"/>
    <property type="project" value="UniProtKB-KW"/>
</dbReference>
<evidence type="ECO:0000256" key="1">
    <source>
        <dbReference type="ARBA" id="ARBA00009798"/>
    </source>
</evidence>
<dbReference type="InterPro" id="IPR004369">
    <property type="entry name" value="Prolyl-tRNA_editing_YbaK/EbsC"/>
</dbReference>
<evidence type="ECO:0000256" key="3">
    <source>
        <dbReference type="ARBA" id="ARBA00023239"/>
    </source>
</evidence>
<dbReference type="CDD" id="cd00002">
    <property type="entry name" value="YbaK_deacylase"/>
    <property type="match status" value="1"/>
</dbReference>
<evidence type="ECO:0000256" key="2">
    <source>
        <dbReference type="ARBA" id="ARBA00022917"/>
    </source>
</evidence>
<reference evidence="6 7" key="1">
    <citation type="submission" date="2019-05" db="EMBL/GenBank/DDBJ databases">
        <authorList>
            <person name="Lee S.D."/>
        </authorList>
    </citation>
    <scope>NUCLEOTIDE SEQUENCE [LARGE SCALE GENOMIC DNA]</scope>
    <source>
        <strain evidence="6 7">C5-26</strain>
    </source>
</reference>
<keyword evidence="3 4" id="KW-0456">Lyase</keyword>
<dbReference type="RefSeq" id="WP_146316397.1">
    <property type="nucleotide sequence ID" value="NZ_VCQV01000009.1"/>
</dbReference>
<sequence>MSPARSRHHRAASGSTPATVALTSAGVDFVERPYPHEGGVTAYGDEAADALDEPADHIFKTLVTAEALGPRPRLIVAVVPVPRRLDLKALAHRVGVKKLVMAQQAAAERATGYLVGAISPFGQKQQLPIVLDDRALALPHLLVSGGRRGLDLQLSPTDLIELTGATTGPISR</sequence>
<keyword evidence="7" id="KW-1185">Reference proteome</keyword>
<name>A0A563E2V5_9MICO</name>
<comment type="caution">
    <text evidence="6">The sequence shown here is derived from an EMBL/GenBank/DDBJ whole genome shotgun (WGS) entry which is preliminary data.</text>
</comment>
<feature type="domain" description="YbaK/aminoacyl-tRNA synthetase-associated" evidence="5">
    <location>
        <begin position="45"/>
        <end position="162"/>
    </location>
</feature>
<comment type="similarity">
    <text evidence="1 4">Belongs to the prolyl-tRNA editing family. YbaK/EbsC subfamily.</text>
</comment>
<dbReference type="SUPFAM" id="SSF55826">
    <property type="entry name" value="YbaK/ProRS associated domain"/>
    <property type="match status" value="1"/>
</dbReference>
<dbReference type="InterPro" id="IPR007214">
    <property type="entry name" value="YbaK/aa-tRNA-synth-assoc-dom"/>
</dbReference>
<gene>
    <name evidence="6" type="ORF">FGL98_08885</name>
</gene>
<reference evidence="6 7" key="2">
    <citation type="submission" date="2019-08" db="EMBL/GenBank/DDBJ databases">
        <title>Jejuicoccus antrihumi gen. nov., sp. nov., a new member of the family Dermacoccaceae isolated from a cave.</title>
        <authorList>
            <person name="Schumann P."/>
            <person name="Kim I.S."/>
        </authorList>
    </citation>
    <scope>NUCLEOTIDE SEQUENCE [LARGE SCALE GENOMIC DNA]</scope>
    <source>
        <strain evidence="6 7">C5-26</strain>
    </source>
</reference>
<accession>A0A563E2V5</accession>
<evidence type="ECO:0000313" key="7">
    <source>
        <dbReference type="Proteomes" id="UP000320244"/>
    </source>
</evidence>
<evidence type="ECO:0000313" key="6">
    <source>
        <dbReference type="EMBL" id="TWP36856.1"/>
    </source>
</evidence>
<evidence type="ECO:0000259" key="5">
    <source>
        <dbReference type="Pfam" id="PF04073"/>
    </source>
</evidence>
<dbReference type="EMBL" id="VCQV01000009">
    <property type="protein sequence ID" value="TWP36856.1"/>
    <property type="molecule type" value="Genomic_DNA"/>
</dbReference>
<dbReference type="EC" id="4.2.-.-" evidence="4"/>
<proteinExistence type="inferred from homology"/>
<dbReference type="PANTHER" id="PTHR30411:SF0">
    <property type="entry name" value="CYS-TRNA(PRO)_CYS-TRNA(CYS) DEACYLASE YBAK"/>
    <property type="match status" value="1"/>
</dbReference>
<dbReference type="GO" id="GO:0006412">
    <property type="term" value="P:translation"/>
    <property type="evidence" value="ECO:0007669"/>
    <property type="project" value="UniProtKB-KW"/>
</dbReference>
<dbReference type="PANTHER" id="PTHR30411">
    <property type="entry name" value="CYTOPLASMIC PROTEIN"/>
    <property type="match status" value="1"/>
</dbReference>
<protein>
    <recommendedName>
        <fullName evidence="4">Cys-tRNA(Pro)/Cys-tRNA(Cys) deacylase</fullName>
        <ecNumber evidence="4">4.2.-.-</ecNumber>
    </recommendedName>
</protein>
<dbReference type="PIRSF" id="PIRSF006181">
    <property type="entry name" value="EbsC_YbaK"/>
    <property type="match status" value="1"/>
</dbReference>